<name>A0A2W5U387_9BACT</name>
<dbReference type="AlphaFoldDB" id="A0A2W5U387"/>
<dbReference type="EMBL" id="QFQP01000118">
    <property type="protein sequence ID" value="PZR03148.1"/>
    <property type="molecule type" value="Genomic_DNA"/>
</dbReference>
<organism evidence="2 3">
    <name type="scientific">Archangium gephyra</name>
    <dbReference type="NCBI Taxonomy" id="48"/>
    <lineage>
        <taxon>Bacteria</taxon>
        <taxon>Pseudomonadati</taxon>
        <taxon>Myxococcota</taxon>
        <taxon>Myxococcia</taxon>
        <taxon>Myxococcales</taxon>
        <taxon>Cystobacterineae</taxon>
        <taxon>Archangiaceae</taxon>
        <taxon>Archangium</taxon>
    </lineage>
</organism>
<comment type="caution">
    <text evidence="2">The sequence shown here is derived from an EMBL/GenBank/DDBJ whole genome shotgun (WGS) entry which is preliminary data.</text>
</comment>
<proteinExistence type="predicted"/>
<evidence type="ECO:0000256" key="1">
    <source>
        <dbReference type="SAM" id="Phobius"/>
    </source>
</evidence>
<keyword evidence="1" id="KW-1133">Transmembrane helix</keyword>
<dbReference type="Proteomes" id="UP000249061">
    <property type="component" value="Unassembled WGS sequence"/>
</dbReference>
<keyword evidence="1" id="KW-0472">Membrane</keyword>
<evidence type="ECO:0000313" key="3">
    <source>
        <dbReference type="Proteomes" id="UP000249061"/>
    </source>
</evidence>
<feature type="transmembrane region" description="Helical" evidence="1">
    <location>
        <begin position="236"/>
        <end position="256"/>
    </location>
</feature>
<sequence length="305" mass="34043">TNLSPLELGDDENNLWMVFSHDRARFEIRGLRDQRARGELGVGEKHAEFPAPTMPYGTTYLFNAHAVYQYDSDQQLMFERMHLPRNEVVAVPPEPAGDNIVMLSNRAAYIYSGREAMNGIDLLQPLMRVPMSGQVGNLSRMDMIETLDGYLVSFTYTWGVWSGELQHPFQQVLRVDGKGNTHEVARRVISNDLPATYTDRNTWLSPLLRALCMGAQRLFAADDPLTAKPQPVSQRVLALAAACCLLALLGAIWLTARQQHSSLARWSWVLLCGVVGLPALASLWLLYPRRETMPMAVPNAPPVAA</sequence>
<feature type="transmembrane region" description="Helical" evidence="1">
    <location>
        <begin position="268"/>
        <end position="287"/>
    </location>
</feature>
<keyword evidence="1" id="KW-0812">Transmembrane</keyword>
<accession>A0A2W5U387</accession>
<protein>
    <submittedName>
        <fullName evidence="2">Uncharacterized protein</fullName>
    </submittedName>
</protein>
<evidence type="ECO:0000313" key="2">
    <source>
        <dbReference type="EMBL" id="PZR03148.1"/>
    </source>
</evidence>
<reference evidence="2 3" key="1">
    <citation type="submission" date="2017-08" db="EMBL/GenBank/DDBJ databases">
        <title>Infants hospitalized years apart are colonized by the same room-sourced microbial strains.</title>
        <authorList>
            <person name="Brooks B."/>
            <person name="Olm M.R."/>
            <person name="Firek B.A."/>
            <person name="Baker R."/>
            <person name="Thomas B.C."/>
            <person name="Morowitz M.J."/>
            <person name="Banfield J.F."/>
        </authorList>
    </citation>
    <scope>NUCLEOTIDE SEQUENCE [LARGE SCALE GENOMIC DNA]</scope>
    <source>
        <strain evidence="2">S2_003_000_R2_14</strain>
    </source>
</reference>
<gene>
    <name evidence="2" type="ORF">DI536_36310</name>
</gene>
<feature type="non-terminal residue" evidence="2">
    <location>
        <position position="1"/>
    </location>
</feature>